<organism evidence="2 3">
    <name type="scientific">Nitrospira moscoviensis</name>
    <dbReference type="NCBI Taxonomy" id="42253"/>
    <lineage>
        <taxon>Bacteria</taxon>
        <taxon>Pseudomonadati</taxon>
        <taxon>Nitrospirota</taxon>
        <taxon>Nitrospiria</taxon>
        <taxon>Nitrospirales</taxon>
        <taxon>Nitrospiraceae</taxon>
        <taxon>Nitrospira</taxon>
    </lineage>
</organism>
<evidence type="ECO:0000313" key="2">
    <source>
        <dbReference type="EMBL" id="ALA59314.1"/>
    </source>
</evidence>
<proteinExistence type="predicted"/>
<keyword evidence="1" id="KW-0472">Membrane</keyword>
<feature type="transmembrane region" description="Helical" evidence="1">
    <location>
        <begin position="121"/>
        <end position="147"/>
    </location>
</feature>
<reference evidence="2 3" key="1">
    <citation type="journal article" date="2015" name="Proc. Natl. Acad. Sci. U.S.A.">
        <title>Expanded metabolic versatility of ubiquitous nitrite-oxidizing bacteria from the genus Nitrospira.</title>
        <authorList>
            <person name="Koch H."/>
            <person name="Lucker S."/>
            <person name="Albertsen M."/>
            <person name="Kitzinger K."/>
            <person name="Herbold C."/>
            <person name="Spieck E."/>
            <person name="Nielsen P.H."/>
            <person name="Wagner M."/>
            <person name="Daims H."/>
        </authorList>
    </citation>
    <scope>NUCLEOTIDE SEQUENCE [LARGE SCALE GENOMIC DNA]</scope>
    <source>
        <strain evidence="2 3">NSP M-1</strain>
    </source>
</reference>
<dbReference type="Proteomes" id="UP000069205">
    <property type="component" value="Chromosome"/>
</dbReference>
<feature type="transmembrane region" description="Helical" evidence="1">
    <location>
        <begin position="12"/>
        <end position="31"/>
    </location>
</feature>
<protein>
    <submittedName>
        <fullName evidence="2">Uncharacterized protein</fullName>
    </submittedName>
</protein>
<gene>
    <name evidence="2" type="ORF">NITMOv2_2908</name>
</gene>
<dbReference type="EMBL" id="CP011801">
    <property type="protein sequence ID" value="ALA59314.1"/>
    <property type="molecule type" value="Genomic_DNA"/>
</dbReference>
<feature type="transmembrane region" description="Helical" evidence="1">
    <location>
        <begin position="47"/>
        <end position="68"/>
    </location>
</feature>
<dbReference type="OrthoDB" id="65739at2"/>
<dbReference type="KEGG" id="nmv:NITMOv2_2908"/>
<dbReference type="STRING" id="42253.NITMOv2_2908"/>
<feature type="transmembrane region" description="Helical" evidence="1">
    <location>
        <begin position="88"/>
        <end position="109"/>
    </location>
</feature>
<keyword evidence="1" id="KW-0812">Transmembrane</keyword>
<sequence>MSRFYDAASRTPLATTLARIFIAAVVFNYPWERAQSTLYVGRDGTPIPWWQCFSMSLGDGLLVLLIFWIGWMWFGQPGWFEHPGLREYALMAVTGLVMIIPLEGIMIYGVEWWSYTTQMPLIPGVAVGVTSVAQMLLLPPLIFRVVAMGRRRKTKERAS</sequence>
<name>A0A0K2GEM3_NITMO</name>
<evidence type="ECO:0000256" key="1">
    <source>
        <dbReference type="SAM" id="Phobius"/>
    </source>
</evidence>
<dbReference type="RefSeq" id="WP_053380348.1">
    <property type="nucleotide sequence ID" value="NZ_CP011801.1"/>
</dbReference>
<keyword evidence="1" id="KW-1133">Transmembrane helix</keyword>
<keyword evidence="3" id="KW-1185">Reference proteome</keyword>
<dbReference type="AlphaFoldDB" id="A0A0K2GEM3"/>
<accession>A0A0K2GEM3</accession>
<dbReference type="PATRIC" id="fig|42253.5.peg.2877"/>
<evidence type="ECO:0000313" key="3">
    <source>
        <dbReference type="Proteomes" id="UP000069205"/>
    </source>
</evidence>